<protein>
    <recommendedName>
        <fullName evidence="5">Class I SAM-dependent methyltransferase</fullName>
    </recommendedName>
</protein>
<keyword evidence="1" id="KW-0808">Transferase</keyword>
<dbReference type="RefSeq" id="WP_007570300.1">
    <property type="nucleotide sequence ID" value="NZ_AGUD01000012.1"/>
</dbReference>
<dbReference type="Gene3D" id="3.40.50.150">
    <property type="entry name" value="Vaccinia Virus protein VP39"/>
    <property type="match status" value="1"/>
</dbReference>
<evidence type="ECO:0008006" key="5">
    <source>
        <dbReference type="Google" id="ProtNLM"/>
    </source>
</evidence>
<dbReference type="PANTHER" id="PTHR43861:SF3">
    <property type="entry name" value="PUTATIVE (AFU_ORTHOLOGUE AFUA_2G14390)-RELATED"/>
    <property type="match status" value="1"/>
</dbReference>
<dbReference type="Proteomes" id="UP000005143">
    <property type="component" value="Unassembled WGS sequence"/>
</dbReference>
<evidence type="ECO:0000313" key="3">
    <source>
        <dbReference type="EMBL" id="EHN12700.1"/>
    </source>
</evidence>
<evidence type="ECO:0000256" key="2">
    <source>
        <dbReference type="SAM" id="MobiDB-lite"/>
    </source>
</evidence>
<dbReference type="GO" id="GO:0016740">
    <property type="term" value="F:transferase activity"/>
    <property type="evidence" value="ECO:0007669"/>
    <property type="project" value="UniProtKB-KW"/>
</dbReference>
<dbReference type="InterPro" id="IPR029063">
    <property type="entry name" value="SAM-dependent_MTases_sf"/>
</dbReference>
<dbReference type="EMBL" id="AGUD01000012">
    <property type="protein sequence ID" value="EHN12700.1"/>
    <property type="molecule type" value="Genomic_DNA"/>
</dbReference>
<sequence length="331" mass="34508">MPGSTTDSGPPTLSSGDPPRVCPACGGPLAPWRSAPSGEPSLPGDVHLRRCVLCGTAVSAGPPPTFAAAHDAGSYATRRPRGSGAARPILAAFDRQRLRLVARHHPARGRLLDVGAGRGRFVAAARAAGWDAAGIEPSARGVEAAEASYGVTLERAMIDDASVASGSLDAVTLWHVLEHLEDPAPALRTIGGWLRPGGVLVVGVPNLGSWQARLGGGRWFHLDVPRHRVHLTPDGLRRLAEASGLEVVAIHQLLLEHNPFGMWQSLVNRLTGTTSHLFHVLKRAERPRPGALAVTLLALPLIPVAAAVEAVAGLLGRGGTMALVARRPADG</sequence>
<reference evidence="3 4" key="1">
    <citation type="journal article" date="2013" name="Biodegradation">
        <title>Quantitative proteomic analysis of ibuprofen-degrading Patulibacter sp. strain I11.</title>
        <authorList>
            <person name="Almeida B."/>
            <person name="Kjeldal H."/>
            <person name="Lolas I."/>
            <person name="Knudsen A.D."/>
            <person name="Carvalho G."/>
            <person name="Nielsen K.L."/>
            <person name="Barreto Crespo M.T."/>
            <person name="Stensballe A."/>
            <person name="Nielsen J.L."/>
        </authorList>
    </citation>
    <scope>NUCLEOTIDE SEQUENCE [LARGE SCALE GENOMIC DNA]</scope>
    <source>
        <strain evidence="3 4">I11</strain>
    </source>
</reference>
<dbReference type="PANTHER" id="PTHR43861">
    <property type="entry name" value="TRANS-ACONITATE 2-METHYLTRANSFERASE-RELATED"/>
    <property type="match status" value="1"/>
</dbReference>
<dbReference type="CDD" id="cd02440">
    <property type="entry name" value="AdoMet_MTases"/>
    <property type="match status" value="1"/>
</dbReference>
<evidence type="ECO:0000256" key="1">
    <source>
        <dbReference type="ARBA" id="ARBA00022679"/>
    </source>
</evidence>
<feature type="compositionally biased region" description="Polar residues" evidence="2">
    <location>
        <begin position="1"/>
        <end position="15"/>
    </location>
</feature>
<proteinExistence type="predicted"/>
<name>H0E0T6_9ACTN</name>
<comment type="caution">
    <text evidence="3">The sequence shown here is derived from an EMBL/GenBank/DDBJ whole genome shotgun (WGS) entry which is preliminary data.</text>
</comment>
<dbReference type="SUPFAM" id="SSF53335">
    <property type="entry name" value="S-adenosyl-L-methionine-dependent methyltransferases"/>
    <property type="match status" value="1"/>
</dbReference>
<keyword evidence="4" id="KW-1185">Reference proteome</keyword>
<feature type="region of interest" description="Disordered" evidence="2">
    <location>
        <begin position="1"/>
        <end position="22"/>
    </location>
</feature>
<organism evidence="3 4">
    <name type="scientific">Patulibacter medicamentivorans</name>
    <dbReference type="NCBI Taxonomy" id="1097667"/>
    <lineage>
        <taxon>Bacteria</taxon>
        <taxon>Bacillati</taxon>
        <taxon>Actinomycetota</taxon>
        <taxon>Thermoleophilia</taxon>
        <taxon>Solirubrobacterales</taxon>
        <taxon>Patulibacteraceae</taxon>
        <taxon>Patulibacter</taxon>
    </lineage>
</organism>
<accession>H0E0T6</accession>
<gene>
    <name evidence="3" type="ORF">PAI11_03940</name>
</gene>
<dbReference type="Pfam" id="PF13489">
    <property type="entry name" value="Methyltransf_23"/>
    <property type="match status" value="1"/>
</dbReference>
<evidence type="ECO:0000313" key="4">
    <source>
        <dbReference type="Proteomes" id="UP000005143"/>
    </source>
</evidence>
<dbReference type="AlphaFoldDB" id="H0E0T6"/>